<dbReference type="InterPro" id="IPR002481">
    <property type="entry name" value="FUR"/>
</dbReference>
<keyword evidence="7" id="KW-0479">Metal-binding</keyword>
<keyword evidence="3 7" id="KW-0862">Zinc</keyword>
<feature type="binding site" evidence="7">
    <location>
        <position position="156"/>
    </location>
    <ligand>
        <name>Zn(2+)</name>
        <dbReference type="ChEBI" id="CHEBI:29105"/>
    </ligand>
</feature>
<dbReference type="GO" id="GO:0008270">
    <property type="term" value="F:zinc ion binding"/>
    <property type="evidence" value="ECO:0007669"/>
    <property type="project" value="TreeGrafter"/>
</dbReference>
<keyword evidence="2" id="KW-0678">Repressor</keyword>
<dbReference type="GO" id="GO:1900376">
    <property type="term" value="P:regulation of secondary metabolite biosynthetic process"/>
    <property type="evidence" value="ECO:0007669"/>
    <property type="project" value="TreeGrafter"/>
</dbReference>
<dbReference type="GO" id="GO:0003700">
    <property type="term" value="F:DNA-binding transcription factor activity"/>
    <property type="evidence" value="ECO:0007669"/>
    <property type="project" value="InterPro"/>
</dbReference>
<dbReference type="Proteomes" id="UP000184085">
    <property type="component" value="Unassembled WGS sequence"/>
</dbReference>
<accession>A0A1M4N4T3</accession>
<keyword evidence="5" id="KW-0238">DNA-binding</keyword>
<keyword evidence="6" id="KW-0804">Transcription</keyword>
<dbReference type="EMBL" id="FMJB01000063">
    <property type="protein sequence ID" value="SCM69028.1"/>
    <property type="molecule type" value="Genomic_DNA"/>
</dbReference>
<dbReference type="InterPro" id="IPR036388">
    <property type="entry name" value="WH-like_DNA-bd_sf"/>
</dbReference>
<protein>
    <submittedName>
        <fullName evidence="8">Uncharacterized protein</fullName>
    </submittedName>
</protein>
<evidence type="ECO:0000313" key="8">
    <source>
        <dbReference type="EMBL" id="SCM69028.1"/>
    </source>
</evidence>
<dbReference type="PANTHER" id="PTHR33202:SF6">
    <property type="entry name" value="ZINC UPTAKE REGULATION PROTEIN"/>
    <property type="match status" value="1"/>
</dbReference>
<keyword evidence="4" id="KW-0805">Transcription regulation</keyword>
<evidence type="ECO:0000313" key="9">
    <source>
        <dbReference type="Proteomes" id="UP000184085"/>
    </source>
</evidence>
<reference evidence="9" key="1">
    <citation type="submission" date="2016-09" db="EMBL/GenBank/DDBJ databases">
        <authorList>
            <person name="Wibberg D."/>
        </authorList>
    </citation>
    <scope>NUCLEOTIDE SEQUENCE [LARGE SCALE GENOMIC DNA]</scope>
</reference>
<sequence length="160" mass="17502">MSETSPAFHAHNHDSCTHDVLEHAENMVRREGLRLTPVRRRTLEILVSEHRAMGAYEVLDRLAADGFGNQPPVAYRALEFLVEHGLAHRINRLNAFAACMHPGEAHSPLFLICQSCEAVAEAPADAVRTAVEDAARGHDFAVERVNIEVLGTCPTCAGAE</sequence>
<feature type="binding site" evidence="7">
    <location>
        <position position="153"/>
    </location>
    <ligand>
        <name>Zn(2+)</name>
        <dbReference type="ChEBI" id="CHEBI:29105"/>
    </ligand>
</feature>
<evidence type="ECO:0000256" key="7">
    <source>
        <dbReference type="PIRSR" id="PIRSR602481-1"/>
    </source>
</evidence>
<gene>
    <name evidence="8" type="ORF">KARMA_3261</name>
</gene>
<dbReference type="GO" id="GO:0045892">
    <property type="term" value="P:negative regulation of DNA-templated transcription"/>
    <property type="evidence" value="ECO:0007669"/>
    <property type="project" value="TreeGrafter"/>
</dbReference>
<evidence type="ECO:0000256" key="6">
    <source>
        <dbReference type="ARBA" id="ARBA00023163"/>
    </source>
</evidence>
<evidence type="ECO:0000256" key="5">
    <source>
        <dbReference type="ARBA" id="ARBA00023125"/>
    </source>
</evidence>
<dbReference type="Pfam" id="PF01475">
    <property type="entry name" value="FUR"/>
    <property type="match status" value="1"/>
</dbReference>
<organism evidence="8 9">
    <name type="scientific">Donghicola eburneus</name>
    <dbReference type="NCBI Taxonomy" id="393278"/>
    <lineage>
        <taxon>Bacteria</taxon>
        <taxon>Pseudomonadati</taxon>
        <taxon>Pseudomonadota</taxon>
        <taxon>Alphaproteobacteria</taxon>
        <taxon>Rhodobacterales</taxon>
        <taxon>Roseobacteraceae</taxon>
        <taxon>Donghicola</taxon>
    </lineage>
</organism>
<dbReference type="PANTHER" id="PTHR33202">
    <property type="entry name" value="ZINC UPTAKE REGULATION PROTEIN"/>
    <property type="match status" value="1"/>
</dbReference>
<feature type="binding site" evidence="7">
    <location>
        <position position="116"/>
    </location>
    <ligand>
        <name>Zn(2+)</name>
        <dbReference type="ChEBI" id="CHEBI:29105"/>
    </ligand>
</feature>
<comment type="cofactor">
    <cofactor evidence="7">
        <name>Zn(2+)</name>
        <dbReference type="ChEBI" id="CHEBI:29105"/>
    </cofactor>
    <text evidence="7">Binds 1 zinc ion per subunit.</text>
</comment>
<dbReference type="AlphaFoldDB" id="A0A1M4N4T3"/>
<name>A0A1M4N4T3_9RHOB</name>
<comment type="similarity">
    <text evidence="1">Belongs to the Fur family.</text>
</comment>
<evidence type="ECO:0000256" key="4">
    <source>
        <dbReference type="ARBA" id="ARBA00023015"/>
    </source>
</evidence>
<evidence type="ECO:0000256" key="2">
    <source>
        <dbReference type="ARBA" id="ARBA00022491"/>
    </source>
</evidence>
<dbReference type="Gene3D" id="3.30.1490.190">
    <property type="match status" value="1"/>
</dbReference>
<dbReference type="SUPFAM" id="SSF46785">
    <property type="entry name" value="Winged helix' DNA-binding domain"/>
    <property type="match status" value="1"/>
</dbReference>
<dbReference type="RefSeq" id="WP_072708201.1">
    <property type="nucleotide sequence ID" value="NZ_FMJB01000063.1"/>
</dbReference>
<dbReference type="Gene3D" id="1.10.10.10">
    <property type="entry name" value="Winged helix-like DNA-binding domain superfamily/Winged helix DNA-binding domain"/>
    <property type="match status" value="1"/>
</dbReference>
<feature type="binding site" evidence="7">
    <location>
        <position position="113"/>
    </location>
    <ligand>
        <name>Zn(2+)</name>
        <dbReference type="ChEBI" id="CHEBI:29105"/>
    </ligand>
</feature>
<proteinExistence type="inferred from homology"/>
<keyword evidence="9" id="KW-1185">Reference proteome</keyword>
<dbReference type="GO" id="GO:0005829">
    <property type="term" value="C:cytosol"/>
    <property type="evidence" value="ECO:0007669"/>
    <property type="project" value="TreeGrafter"/>
</dbReference>
<dbReference type="GO" id="GO:0000976">
    <property type="term" value="F:transcription cis-regulatory region binding"/>
    <property type="evidence" value="ECO:0007669"/>
    <property type="project" value="TreeGrafter"/>
</dbReference>
<evidence type="ECO:0000256" key="3">
    <source>
        <dbReference type="ARBA" id="ARBA00022833"/>
    </source>
</evidence>
<dbReference type="InterPro" id="IPR043135">
    <property type="entry name" value="Fur_C"/>
</dbReference>
<dbReference type="InterPro" id="IPR036390">
    <property type="entry name" value="WH_DNA-bd_sf"/>
</dbReference>
<evidence type="ECO:0000256" key="1">
    <source>
        <dbReference type="ARBA" id="ARBA00007957"/>
    </source>
</evidence>